<evidence type="ECO:0000256" key="1">
    <source>
        <dbReference type="ARBA" id="ARBA00022962"/>
    </source>
</evidence>
<proteinExistence type="predicted"/>
<dbReference type="Pfam" id="PF13230">
    <property type="entry name" value="GATase_4"/>
    <property type="match status" value="1"/>
</dbReference>
<feature type="domain" description="Glutamine amidotransferase type-2" evidence="2">
    <location>
        <begin position="2"/>
        <end position="264"/>
    </location>
</feature>
<evidence type="ECO:0000313" key="3">
    <source>
        <dbReference type="EMBL" id="GGF15514.1"/>
    </source>
</evidence>
<keyword evidence="1 3" id="KW-0315">Glutamine amidotransferase</keyword>
<dbReference type="CDD" id="cd01908">
    <property type="entry name" value="YafJ"/>
    <property type="match status" value="1"/>
</dbReference>
<dbReference type="PANTHER" id="PTHR43187:SF1">
    <property type="entry name" value="GLUTAMINE AMIDOTRANSFERASE DUG3-RELATED"/>
    <property type="match status" value="1"/>
</dbReference>
<evidence type="ECO:0000313" key="4">
    <source>
        <dbReference type="Proteomes" id="UP000598775"/>
    </source>
</evidence>
<dbReference type="AlphaFoldDB" id="A0A917B0X5"/>
<accession>A0A917B0X5</accession>
<evidence type="ECO:0000259" key="2">
    <source>
        <dbReference type="PROSITE" id="PS51278"/>
    </source>
</evidence>
<dbReference type="Proteomes" id="UP000598775">
    <property type="component" value="Unassembled WGS sequence"/>
</dbReference>
<protein>
    <submittedName>
        <fullName evidence="3">Class II glutamine amidotransferase</fullName>
    </submittedName>
</protein>
<reference evidence="3 4" key="1">
    <citation type="journal article" date="2014" name="Int. J. Syst. Evol. Microbiol.">
        <title>Complete genome sequence of Corynebacterium casei LMG S-19264T (=DSM 44701T), isolated from a smear-ripened cheese.</title>
        <authorList>
            <consortium name="US DOE Joint Genome Institute (JGI-PGF)"/>
            <person name="Walter F."/>
            <person name="Albersmeier A."/>
            <person name="Kalinowski J."/>
            <person name="Ruckert C."/>
        </authorList>
    </citation>
    <scope>NUCLEOTIDE SEQUENCE [LARGE SCALE GENOMIC DNA]</scope>
    <source>
        <strain evidence="3 4">CGMCC 1.12976</strain>
    </source>
</reference>
<sequence>MCRWLGYIGAPIEPRELLYDTERSLIEQSRRHAPDMAVPNGDGTGLGWYGHRGEPALFRSDAPAWGDANLRELASEISTGLFLAHVRAGTGTPVQETNCHPFRYGKWLFVHNGYIADFASIRRELLMAVDPVLFGNIQGSTDSELMFHLALTFGLENDPIGGLERMAGFVESTAERAGILSPLQMTIGMTDGESLYAARYSSGPVTNTLFVSEDVQSVRMLYPERERLTHLSDTARVVVSEPLVDLPGMWREVPAGSALIVREQLEQFEFAPAGFATHGSSK</sequence>
<dbReference type="InterPro" id="IPR052373">
    <property type="entry name" value="Gamma-glu_amide_hydrolase"/>
</dbReference>
<keyword evidence="4" id="KW-1185">Reference proteome</keyword>
<dbReference type="PROSITE" id="PS51278">
    <property type="entry name" value="GATASE_TYPE_2"/>
    <property type="match status" value="1"/>
</dbReference>
<dbReference type="SUPFAM" id="SSF56235">
    <property type="entry name" value="N-terminal nucleophile aminohydrolases (Ntn hydrolases)"/>
    <property type="match status" value="1"/>
</dbReference>
<dbReference type="PANTHER" id="PTHR43187">
    <property type="entry name" value="GLUTAMINE AMIDOTRANSFERASE DUG3-RELATED"/>
    <property type="match status" value="1"/>
</dbReference>
<dbReference type="RefSeq" id="WP_188673604.1">
    <property type="nucleotide sequence ID" value="NZ_BMGP01000001.1"/>
</dbReference>
<dbReference type="InterPro" id="IPR026869">
    <property type="entry name" value="EgtC-like"/>
</dbReference>
<name>A0A917B0X5_9MICO</name>
<gene>
    <name evidence="3" type="ORF">GCM10011399_06640</name>
</gene>
<comment type="caution">
    <text evidence="3">The sequence shown here is derived from an EMBL/GenBank/DDBJ whole genome shotgun (WGS) entry which is preliminary data.</text>
</comment>
<dbReference type="EMBL" id="BMGP01000001">
    <property type="protein sequence ID" value="GGF15514.1"/>
    <property type="molecule type" value="Genomic_DNA"/>
</dbReference>
<dbReference type="InterPro" id="IPR017932">
    <property type="entry name" value="GATase_2_dom"/>
</dbReference>
<dbReference type="Gene3D" id="3.60.20.10">
    <property type="entry name" value="Glutamine Phosphoribosylpyrophosphate, subunit 1, domain 1"/>
    <property type="match status" value="1"/>
</dbReference>
<organism evidence="3 4">
    <name type="scientific">Subtercola lobariae</name>
    <dbReference type="NCBI Taxonomy" id="1588641"/>
    <lineage>
        <taxon>Bacteria</taxon>
        <taxon>Bacillati</taxon>
        <taxon>Actinomycetota</taxon>
        <taxon>Actinomycetes</taxon>
        <taxon>Micrococcales</taxon>
        <taxon>Microbacteriaceae</taxon>
        <taxon>Subtercola</taxon>
    </lineage>
</organism>
<dbReference type="InterPro" id="IPR029055">
    <property type="entry name" value="Ntn_hydrolases_N"/>
</dbReference>